<dbReference type="Proteomes" id="UP000308430">
    <property type="component" value="Unassembled WGS sequence"/>
</dbReference>
<sequence>MSGFGHFSRDAEELEREIVKRGIVLGIDWDDAAALRALAREALTRASEDNLQALRGQDLGARTKAELFALAELMLRTMRQSAEFGVHTHGGPAWKALGRALIEEAAALGGGAAE</sequence>
<evidence type="ECO:0000313" key="2">
    <source>
        <dbReference type="Proteomes" id="UP000308430"/>
    </source>
</evidence>
<comment type="caution">
    <text evidence="1">The sequence shown here is derived from an EMBL/GenBank/DDBJ whole genome shotgun (WGS) entry which is preliminary data.</text>
</comment>
<keyword evidence="2" id="KW-1185">Reference proteome</keyword>
<reference evidence="1 2" key="1">
    <citation type="submission" date="2019-04" db="EMBL/GenBank/DDBJ databases">
        <title>Azoarcus nasutitermitis sp. nov. isolated from termite nest.</title>
        <authorList>
            <person name="Lin S.-Y."/>
            <person name="Hameed A."/>
            <person name="Hsu Y.-H."/>
            <person name="Young C.-C."/>
        </authorList>
    </citation>
    <scope>NUCLEOTIDE SEQUENCE [LARGE SCALE GENOMIC DNA]</scope>
    <source>
        <strain evidence="1 2">CC-YHH838</strain>
    </source>
</reference>
<dbReference type="AlphaFoldDB" id="A0A4S4AT64"/>
<gene>
    <name evidence="1" type="ORF">E6C76_17005</name>
</gene>
<proteinExistence type="predicted"/>
<evidence type="ECO:0000313" key="1">
    <source>
        <dbReference type="EMBL" id="THF62960.1"/>
    </source>
</evidence>
<name>A0A4S4AT64_9RHOO</name>
<dbReference type="RefSeq" id="WP_136349441.1">
    <property type="nucleotide sequence ID" value="NZ_SSOC01000006.1"/>
</dbReference>
<organism evidence="1 2">
    <name type="scientific">Pseudothauera nasutitermitis</name>
    <dbReference type="NCBI Taxonomy" id="2565930"/>
    <lineage>
        <taxon>Bacteria</taxon>
        <taxon>Pseudomonadati</taxon>
        <taxon>Pseudomonadota</taxon>
        <taxon>Betaproteobacteria</taxon>
        <taxon>Rhodocyclales</taxon>
        <taxon>Zoogloeaceae</taxon>
        <taxon>Pseudothauera</taxon>
    </lineage>
</organism>
<dbReference type="OrthoDB" id="9156933at2"/>
<accession>A0A4S4AT64</accession>
<dbReference type="EMBL" id="SSOC01000006">
    <property type="protein sequence ID" value="THF62960.1"/>
    <property type="molecule type" value="Genomic_DNA"/>
</dbReference>
<protein>
    <submittedName>
        <fullName evidence="1">Uncharacterized protein</fullName>
    </submittedName>
</protein>